<name>A0A1F4ZXL8_9BACT</name>
<dbReference type="STRING" id="1797263.A2397_01195"/>
<dbReference type="EMBL" id="MEXR01000003">
    <property type="protein sequence ID" value="OGD10576.1"/>
    <property type="molecule type" value="Genomic_DNA"/>
</dbReference>
<evidence type="ECO:0000313" key="1">
    <source>
        <dbReference type="EMBL" id="OGD10576.1"/>
    </source>
</evidence>
<accession>A0A1F4ZXL8</accession>
<proteinExistence type="predicted"/>
<sequence length="213" mass="24250">MNKHSEQLLEEFDRQVKHLIQVEYFKLANMSIEKFTALLDPLRSRLVNIGTAPDGHIPFVIVIKGSVVPPEKVMPMVVINKVQGEVRMTPFTSEDFSVIDKLAIPKSQAYLLVDIDSGQKTLNVTPHNALAMIDNEKRHPLTIDEGIALLLHFPEILTDKKKYNCFSTLGSRRNDQRVPAFWISYKKPRLGWCWDNNPHTWLGCASCKDRIGA</sequence>
<organism evidence="1 2">
    <name type="scientific">Candidatus Amesbacteria bacterium RIFOXYB1_FULL_44_23</name>
    <dbReference type="NCBI Taxonomy" id="1797263"/>
    <lineage>
        <taxon>Bacteria</taxon>
        <taxon>Candidatus Amesiibacteriota</taxon>
    </lineage>
</organism>
<gene>
    <name evidence="1" type="ORF">A2397_01195</name>
</gene>
<evidence type="ECO:0000313" key="2">
    <source>
        <dbReference type="Proteomes" id="UP000176424"/>
    </source>
</evidence>
<protein>
    <submittedName>
        <fullName evidence="1">Uncharacterized protein</fullName>
    </submittedName>
</protein>
<dbReference type="Proteomes" id="UP000176424">
    <property type="component" value="Unassembled WGS sequence"/>
</dbReference>
<dbReference type="Pfam" id="PF18959">
    <property type="entry name" value="DUF5701"/>
    <property type="match status" value="1"/>
</dbReference>
<dbReference type="AlphaFoldDB" id="A0A1F4ZXL8"/>
<comment type="caution">
    <text evidence="1">The sequence shown here is derived from an EMBL/GenBank/DDBJ whole genome shotgun (WGS) entry which is preliminary data.</text>
</comment>
<reference evidence="1 2" key="1">
    <citation type="journal article" date="2016" name="Nat. Commun.">
        <title>Thousands of microbial genomes shed light on interconnected biogeochemical processes in an aquifer system.</title>
        <authorList>
            <person name="Anantharaman K."/>
            <person name="Brown C.T."/>
            <person name="Hug L.A."/>
            <person name="Sharon I."/>
            <person name="Castelle C.J."/>
            <person name="Probst A.J."/>
            <person name="Thomas B.C."/>
            <person name="Singh A."/>
            <person name="Wilkins M.J."/>
            <person name="Karaoz U."/>
            <person name="Brodie E.L."/>
            <person name="Williams K.H."/>
            <person name="Hubbard S.S."/>
            <person name="Banfield J.F."/>
        </authorList>
    </citation>
    <scope>NUCLEOTIDE SEQUENCE [LARGE SCALE GENOMIC DNA]</scope>
</reference>
<dbReference type="InterPro" id="IPR043755">
    <property type="entry name" value="DUF5701"/>
</dbReference>